<dbReference type="InterPro" id="IPR057342">
    <property type="entry name" value="DEXDc_RapA"/>
</dbReference>
<comment type="caution">
    <text evidence="7">The sequence shown here is derived from an EMBL/GenBank/DDBJ whole genome shotgun (WGS) entry which is preliminary data.</text>
</comment>
<feature type="domain" description="Helicase ATP-binding" evidence="5">
    <location>
        <begin position="65"/>
        <end position="219"/>
    </location>
</feature>
<evidence type="ECO:0000313" key="7">
    <source>
        <dbReference type="EMBL" id="TSJ67683.1"/>
    </source>
</evidence>
<evidence type="ECO:0000256" key="3">
    <source>
        <dbReference type="ARBA" id="ARBA00022806"/>
    </source>
</evidence>
<reference evidence="7 8" key="1">
    <citation type="submission" date="2019-07" db="EMBL/GenBank/DDBJ databases">
        <title>Allobacillus sp. nov. SKP isolated from shrimp paste of Euphausiacea.</title>
        <authorList>
            <person name="Kanchanasin P."/>
            <person name="Tanasupawat S."/>
            <person name="Shi W."/>
            <person name="Wu L."/>
            <person name="Ma J."/>
        </authorList>
    </citation>
    <scope>NUCLEOTIDE SEQUENCE [LARGE SCALE GENOMIC DNA]</scope>
    <source>
        <strain evidence="7 8">SKP4-8</strain>
    </source>
</reference>
<keyword evidence="8" id="KW-1185">Reference proteome</keyword>
<dbReference type="PROSITE" id="PS51194">
    <property type="entry name" value="HELICASE_CTER"/>
    <property type="match status" value="1"/>
</dbReference>
<evidence type="ECO:0000313" key="8">
    <source>
        <dbReference type="Proteomes" id="UP000316425"/>
    </source>
</evidence>
<accession>A0A556PTH1</accession>
<dbReference type="InterPro" id="IPR049730">
    <property type="entry name" value="SNF2/RAD54-like_C"/>
</dbReference>
<keyword evidence="3 7" id="KW-0347">Helicase</keyword>
<dbReference type="OrthoDB" id="9814088at2"/>
<dbReference type="InterPro" id="IPR001650">
    <property type="entry name" value="Helicase_C-like"/>
</dbReference>
<dbReference type="Pfam" id="PF00271">
    <property type="entry name" value="Helicase_C"/>
    <property type="match status" value="1"/>
</dbReference>
<dbReference type="GO" id="GO:0005524">
    <property type="term" value="F:ATP binding"/>
    <property type="evidence" value="ECO:0007669"/>
    <property type="project" value="UniProtKB-KW"/>
</dbReference>
<dbReference type="SUPFAM" id="SSF52540">
    <property type="entry name" value="P-loop containing nucleoside triphosphate hydrolases"/>
    <property type="match status" value="2"/>
</dbReference>
<dbReference type="Gene3D" id="3.40.50.10810">
    <property type="entry name" value="Tandem AAA-ATPase domain"/>
    <property type="match status" value="1"/>
</dbReference>
<gene>
    <name evidence="7" type="ORF">FPQ13_01025</name>
</gene>
<dbReference type="CDD" id="cd18011">
    <property type="entry name" value="DEXDc_RapA"/>
    <property type="match status" value="1"/>
</dbReference>
<dbReference type="PANTHER" id="PTHR10799">
    <property type="entry name" value="SNF2/RAD54 HELICASE FAMILY"/>
    <property type="match status" value="1"/>
</dbReference>
<dbReference type="SMART" id="SM00487">
    <property type="entry name" value="DEXDc"/>
    <property type="match status" value="1"/>
</dbReference>
<protein>
    <submittedName>
        <fullName evidence="7">DEAD/DEAH box helicase</fullName>
    </submittedName>
</protein>
<dbReference type="Pfam" id="PF00176">
    <property type="entry name" value="SNF2-rel_dom"/>
    <property type="match status" value="1"/>
</dbReference>
<dbReference type="GO" id="GO:0004386">
    <property type="term" value="F:helicase activity"/>
    <property type="evidence" value="ECO:0007669"/>
    <property type="project" value="UniProtKB-KW"/>
</dbReference>
<dbReference type="PROSITE" id="PS51192">
    <property type="entry name" value="HELICASE_ATP_BIND_1"/>
    <property type="match status" value="1"/>
</dbReference>
<dbReference type="SMART" id="SM00490">
    <property type="entry name" value="HELICc"/>
    <property type="match status" value="1"/>
</dbReference>
<dbReference type="Proteomes" id="UP000316425">
    <property type="component" value="Unassembled WGS sequence"/>
</dbReference>
<dbReference type="InterPro" id="IPR014001">
    <property type="entry name" value="Helicase_ATP-bd"/>
</dbReference>
<keyword evidence="2" id="KW-0378">Hydrolase</keyword>
<dbReference type="InterPro" id="IPR027417">
    <property type="entry name" value="P-loop_NTPase"/>
</dbReference>
<sequence>MNIQINQQLVSACQEIKEQTSCDWKTFKQAYHISKMKSTQGERLASLAFLPELQPMPHQKEAAEKVLHEMHGRAILADEVGLGKTIEAGLILKELMIKGLVKKVLILAPSSLIRQWEQEMNQKFFIPARAKHRSYDWTLYEVAVSSIDLAKKSPHQEEILQQDYDMLIVDEAHRLKNSQTKNYQFVKKIKATYCLLLTATPIQNKLDEIYNLVQIVRPGLLGEKKAFKQELKKDPETQEAMKQLIQTSMVRNLRKETQNQWTERNIETIYAQFSDEEQAFYDSIDNKQSNHALTQLTMKRGFCSSREACFQMLAKNQTQHAIDRINELKELPQHAKAIQMMNFVKELGEKCIIFTEYKATQIYLQWVLHQHGLLAVTYNGDFRKSKKQWMLHLFETKADVLITTDAGAEGLNLQHCRNMIHYDLPWNPMKLEQRIGRIHRYGQTRNVQIFYMILKNTVDEKILNLLYDKLDLFEGVVGELDQILSDIGVGNFEDEMKEILSESSSEQEASIKLDNLIEVAKSHQSERKAFNETS</sequence>
<evidence type="ECO:0000256" key="2">
    <source>
        <dbReference type="ARBA" id="ARBA00022801"/>
    </source>
</evidence>
<dbReference type="GO" id="GO:0016787">
    <property type="term" value="F:hydrolase activity"/>
    <property type="evidence" value="ECO:0007669"/>
    <property type="project" value="UniProtKB-KW"/>
</dbReference>
<dbReference type="InterPro" id="IPR000330">
    <property type="entry name" value="SNF2_N"/>
</dbReference>
<dbReference type="Gene3D" id="3.40.50.300">
    <property type="entry name" value="P-loop containing nucleotide triphosphate hydrolases"/>
    <property type="match status" value="1"/>
</dbReference>
<evidence type="ECO:0000259" key="5">
    <source>
        <dbReference type="PROSITE" id="PS51192"/>
    </source>
</evidence>
<keyword evidence="1" id="KW-0547">Nucleotide-binding</keyword>
<dbReference type="CDD" id="cd18793">
    <property type="entry name" value="SF2_C_SNF"/>
    <property type="match status" value="1"/>
</dbReference>
<proteinExistence type="predicted"/>
<evidence type="ECO:0000259" key="6">
    <source>
        <dbReference type="PROSITE" id="PS51194"/>
    </source>
</evidence>
<feature type="domain" description="Helicase C-terminal" evidence="6">
    <location>
        <begin position="336"/>
        <end position="484"/>
    </location>
</feature>
<evidence type="ECO:0000256" key="1">
    <source>
        <dbReference type="ARBA" id="ARBA00022741"/>
    </source>
</evidence>
<dbReference type="AlphaFoldDB" id="A0A556PTH1"/>
<name>A0A556PTH1_9BACI</name>
<dbReference type="EMBL" id="VMHE01000001">
    <property type="protein sequence ID" value="TSJ67683.1"/>
    <property type="molecule type" value="Genomic_DNA"/>
</dbReference>
<organism evidence="7 8">
    <name type="scientific">Allobacillus salarius</name>
    <dbReference type="NCBI Taxonomy" id="1955272"/>
    <lineage>
        <taxon>Bacteria</taxon>
        <taxon>Bacillati</taxon>
        <taxon>Bacillota</taxon>
        <taxon>Bacilli</taxon>
        <taxon>Bacillales</taxon>
        <taxon>Bacillaceae</taxon>
        <taxon>Allobacillus</taxon>
    </lineage>
</organism>
<dbReference type="RefSeq" id="WP_144087442.1">
    <property type="nucleotide sequence ID" value="NZ_VMHE01000001.1"/>
</dbReference>
<evidence type="ECO:0000256" key="4">
    <source>
        <dbReference type="ARBA" id="ARBA00022840"/>
    </source>
</evidence>
<keyword evidence="4" id="KW-0067">ATP-binding</keyword>
<dbReference type="InterPro" id="IPR038718">
    <property type="entry name" value="SNF2-like_sf"/>
</dbReference>